<comment type="caution">
    <text evidence="1">The sequence shown here is derived from an EMBL/GenBank/DDBJ whole genome shotgun (WGS) entry which is preliminary data.</text>
</comment>
<dbReference type="AlphaFoldDB" id="A0A2N0RVE3"/>
<protein>
    <submittedName>
        <fullName evidence="1">Uncharacterized protein</fullName>
    </submittedName>
</protein>
<evidence type="ECO:0000313" key="1">
    <source>
        <dbReference type="EMBL" id="PKC67277.1"/>
    </source>
</evidence>
<sequence>MTSCAIYCSRAHGPSMGNLNCINDNWLYNSYDNGDRYPKIGIPAHFIVENYEVFQVTKNN</sequence>
<proteinExistence type="predicted"/>
<dbReference type="VEuPathDB" id="FungiDB:RhiirA1_418333"/>
<accession>A0A2N0RVE3</accession>
<reference evidence="1 2" key="1">
    <citation type="submission" date="2017-10" db="EMBL/GenBank/DDBJ databases">
        <title>Extensive intraspecific genome diversity in a model arbuscular mycorrhizal fungus.</title>
        <authorList>
            <person name="Chen E.C.H."/>
            <person name="Morin E."/>
            <person name="Baudet D."/>
            <person name="Noel J."/>
            <person name="Ndikumana S."/>
            <person name="Charron P."/>
            <person name="St-Onge C."/>
            <person name="Giorgi J."/>
            <person name="Grigoriev I.V."/>
            <person name="Roux C."/>
            <person name="Martin F.M."/>
            <person name="Corradi N."/>
        </authorList>
    </citation>
    <scope>NUCLEOTIDE SEQUENCE [LARGE SCALE GENOMIC DNA]</scope>
    <source>
        <strain evidence="1 2">A1</strain>
    </source>
</reference>
<evidence type="ECO:0000313" key="2">
    <source>
        <dbReference type="Proteomes" id="UP000232688"/>
    </source>
</evidence>
<dbReference type="Proteomes" id="UP000232688">
    <property type="component" value="Unassembled WGS sequence"/>
</dbReference>
<name>A0A2N0RVE3_9GLOM</name>
<organism evidence="1 2">
    <name type="scientific">Rhizophagus irregularis</name>
    <dbReference type="NCBI Taxonomy" id="588596"/>
    <lineage>
        <taxon>Eukaryota</taxon>
        <taxon>Fungi</taxon>
        <taxon>Fungi incertae sedis</taxon>
        <taxon>Mucoromycota</taxon>
        <taxon>Glomeromycotina</taxon>
        <taxon>Glomeromycetes</taxon>
        <taxon>Glomerales</taxon>
        <taxon>Glomeraceae</taxon>
        <taxon>Rhizophagus</taxon>
    </lineage>
</organism>
<dbReference type="EMBL" id="LLXH01000402">
    <property type="protein sequence ID" value="PKC67277.1"/>
    <property type="molecule type" value="Genomic_DNA"/>
</dbReference>
<gene>
    <name evidence="1" type="ORF">RhiirA1_418333</name>
</gene>
<reference evidence="1 2" key="2">
    <citation type="submission" date="2017-10" db="EMBL/GenBank/DDBJ databases">
        <title>Genome analyses suggest a sexual origin of heterokaryosis in a supposedly ancient asexual fungus.</title>
        <authorList>
            <person name="Corradi N."/>
            <person name="Sedzielewska K."/>
            <person name="Noel J."/>
            <person name="Charron P."/>
            <person name="Farinelli L."/>
            <person name="Marton T."/>
            <person name="Kruger M."/>
            <person name="Pelin A."/>
            <person name="Brachmann A."/>
            <person name="Corradi N."/>
        </authorList>
    </citation>
    <scope>NUCLEOTIDE SEQUENCE [LARGE SCALE GENOMIC DNA]</scope>
    <source>
        <strain evidence="1 2">A1</strain>
    </source>
</reference>